<proteinExistence type="predicted"/>
<feature type="region of interest" description="Disordered" evidence="1">
    <location>
        <begin position="178"/>
        <end position="214"/>
    </location>
</feature>
<protein>
    <submittedName>
        <fullName evidence="2">Uncharacterized protein</fullName>
    </submittedName>
</protein>
<feature type="region of interest" description="Disordered" evidence="1">
    <location>
        <begin position="132"/>
        <end position="153"/>
    </location>
</feature>
<organism evidence="2 3">
    <name type="scientific">Phytophthora pseudosyringae</name>
    <dbReference type="NCBI Taxonomy" id="221518"/>
    <lineage>
        <taxon>Eukaryota</taxon>
        <taxon>Sar</taxon>
        <taxon>Stramenopiles</taxon>
        <taxon>Oomycota</taxon>
        <taxon>Peronosporomycetes</taxon>
        <taxon>Peronosporales</taxon>
        <taxon>Peronosporaceae</taxon>
        <taxon>Phytophthora</taxon>
    </lineage>
</organism>
<evidence type="ECO:0000313" key="3">
    <source>
        <dbReference type="Proteomes" id="UP000694044"/>
    </source>
</evidence>
<accession>A0A8T1W4V7</accession>
<evidence type="ECO:0000256" key="1">
    <source>
        <dbReference type="SAM" id="MobiDB-lite"/>
    </source>
</evidence>
<name>A0A8T1W4V7_9STRA</name>
<dbReference type="AlphaFoldDB" id="A0A8T1W4V7"/>
<keyword evidence="3" id="KW-1185">Reference proteome</keyword>
<feature type="compositionally biased region" description="Low complexity" evidence="1">
    <location>
        <begin position="143"/>
        <end position="153"/>
    </location>
</feature>
<evidence type="ECO:0000313" key="2">
    <source>
        <dbReference type="EMBL" id="KAG7386949.1"/>
    </source>
</evidence>
<dbReference type="Proteomes" id="UP000694044">
    <property type="component" value="Unassembled WGS sequence"/>
</dbReference>
<dbReference type="OrthoDB" id="127683at2759"/>
<feature type="compositionally biased region" description="Polar residues" evidence="1">
    <location>
        <begin position="178"/>
        <end position="205"/>
    </location>
</feature>
<dbReference type="EMBL" id="JAGDFM010000089">
    <property type="protein sequence ID" value="KAG7386949.1"/>
    <property type="molecule type" value="Genomic_DNA"/>
</dbReference>
<sequence length="214" mass="24320">MGITANTEVRMQKALINSQSELKLQIQRQADTTADLRDQVRKQGVRMRKQGHLHDDDELEATIAEMVQNEVQQRLDAVQSEQALASNDASEQEATLQIDPDETRKIIDYSIQFAIDVICKTITDEVRQMAPIADQPKAQQSPVNDDTNTNGDDVTMYDEYQLERRMQEAWRRTYLEESSSVSHGAASRTDQTQCSRTLLASQSADSRTEFEPLR</sequence>
<comment type="caution">
    <text evidence="2">The sequence shown here is derived from an EMBL/GenBank/DDBJ whole genome shotgun (WGS) entry which is preliminary data.</text>
</comment>
<reference evidence="2" key="1">
    <citation type="submission" date="2021-02" db="EMBL/GenBank/DDBJ databases">
        <authorList>
            <person name="Palmer J.M."/>
        </authorList>
    </citation>
    <scope>NUCLEOTIDE SEQUENCE</scope>
    <source>
        <strain evidence="2">SCRP734</strain>
    </source>
</reference>
<gene>
    <name evidence="2" type="ORF">PHYPSEUDO_014933</name>
</gene>